<organism evidence="2 3">
    <name type="scientific">Acetobacterium tundrae</name>
    <dbReference type="NCBI Taxonomy" id="132932"/>
    <lineage>
        <taxon>Bacteria</taxon>
        <taxon>Bacillati</taxon>
        <taxon>Bacillota</taxon>
        <taxon>Clostridia</taxon>
        <taxon>Eubacteriales</taxon>
        <taxon>Eubacteriaceae</taxon>
        <taxon>Acetobacterium</taxon>
    </lineage>
</organism>
<evidence type="ECO:0000313" key="2">
    <source>
        <dbReference type="EMBL" id="MBC3796182.1"/>
    </source>
</evidence>
<feature type="transmembrane region" description="Helical" evidence="1">
    <location>
        <begin position="170"/>
        <end position="194"/>
    </location>
</feature>
<dbReference type="EMBL" id="WJBB01000003">
    <property type="protein sequence ID" value="MBC3796182.1"/>
    <property type="molecule type" value="Genomic_DNA"/>
</dbReference>
<accession>A0ABR6WJ53</accession>
<keyword evidence="1" id="KW-0472">Membrane</keyword>
<proteinExistence type="predicted"/>
<feature type="transmembrane region" description="Helical" evidence="1">
    <location>
        <begin position="201"/>
        <end position="218"/>
    </location>
</feature>
<reference evidence="2 3" key="1">
    <citation type="journal article" date="2020" name="mSystems">
        <title>Defining Genomic and Predicted Metabolic Features of the Acetobacterium Genus.</title>
        <authorList>
            <person name="Ross D.E."/>
            <person name="Marshall C.W."/>
            <person name="Gulliver D."/>
            <person name="May H.D."/>
            <person name="Norman R.S."/>
        </authorList>
    </citation>
    <scope>NUCLEOTIDE SEQUENCE [LARGE SCALE GENOMIC DNA]</scope>
    <source>
        <strain evidence="2 3">DSM 9173</strain>
    </source>
</reference>
<keyword evidence="1" id="KW-1133">Transmembrane helix</keyword>
<comment type="caution">
    <text evidence="2">The sequence shown here is derived from an EMBL/GenBank/DDBJ whole genome shotgun (WGS) entry which is preliminary data.</text>
</comment>
<feature type="transmembrane region" description="Helical" evidence="1">
    <location>
        <begin position="230"/>
        <end position="251"/>
    </location>
</feature>
<keyword evidence="1" id="KW-0812">Transmembrane</keyword>
<feature type="transmembrane region" description="Helical" evidence="1">
    <location>
        <begin position="64"/>
        <end position="82"/>
    </location>
</feature>
<dbReference type="RefSeq" id="WP_148602758.1">
    <property type="nucleotide sequence ID" value="NZ_RXYB01000004.1"/>
</dbReference>
<keyword evidence="3" id="KW-1185">Reference proteome</keyword>
<sequence>MTTAAIFGLISGSTLFIGALLGMYLKVSKYAIGAIMAFGSGVLISALTFDLMENAFLSGGFDSASIGFIAGTLLFVIGDYLIDHLGGHFRKRRHGQIHTNKTDQKSDVNSGSAILLGAILDGIPESLAIGIGLAAGQGVGFSMMIAVFISNFPEGLSGAQGMKSAGKSNIYILFVWGITIATSVCAAVLGYVFLGNASKDMIAITLSLAAGAILAMIADTMMPEAFEEGGRFIALATASGFFLAFVISHLAS</sequence>
<evidence type="ECO:0000313" key="3">
    <source>
        <dbReference type="Proteomes" id="UP000653358"/>
    </source>
</evidence>
<feature type="transmembrane region" description="Helical" evidence="1">
    <location>
        <begin position="32"/>
        <end position="52"/>
    </location>
</feature>
<evidence type="ECO:0000256" key="1">
    <source>
        <dbReference type="SAM" id="Phobius"/>
    </source>
</evidence>
<name>A0ABR6WJ53_9FIRM</name>
<gene>
    <name evidence="2" type="ORF">GH807_03845</name>
</gene>
<dbReference type="Proteomes" id="UP000653358">
    <property type="component" value="Unassembled WGS sequence"/>
</dbReference>
<protein>
    <submittedName>
        <fullName evidence="2">ZIP family zinc transporter</fullName>
    </submittedName>
</protein>
<feature type="transmembrane region" description="Helical" evidence="1">
    <location>
        <begin position="6"/>
        <end position="25"/>
    </location>
</feature>
<feature type="transmembrane region" description="Helical" evidence="1">
    <location>
        <begin position="127"/>
        <end position="150"/>
    </location>
</feature>